<gene>
    <name evidence="2" type="ORF">K435DRAFT_787550</name>
</gene>
<evidence type="ECO:0000256" key="1">
    <source>
        <dbReference type="SAM" id="MobiDB-lite"/>
    </source>
</evidence>
<dbReference type="AlphaFoldDB" id="A0A4S8KJI2"/>
<sequence length="59" mass="6890">MKHKRREAARRALDGENPVQGAREKHRVPSWIWHFSTEGELSQDTVLYDGEHFVSLVKC</sequence>
<protein>
    <submittedName>
        <fullName evidence="2">Uncharacterized protein</fullName>
    </submittedName>
</protein>
<name>A0A4S8KJI2_DENBC</name>
<keyword evidence="3" id="KW-1185">Reference proteome</keyword>
<evidence type="ECO:0000313" key="3">
    <source>
        <dbReference type="Proteomes" id="UP000297245"/>
    </source>
</evidence>
<dbReference type="OrthoDB" id="3007282at2759"/>
<evidence type="ECO:0000313" key="2">
    <source>
        <dbReference type="EMBL" id="THU75563.1"/>
    </source>
</evidence>
<accession>A0A4S8KJI2</accession>
<proteinExistence type="predicted"/>
<dbReference type="EMBL" id="ML181896">
    <property type="protein sequence ID" value="THU75563.1"/>
    <property type="molecule type" value="Genomic_DNA"/>
</dbReference>
<organism evidence="2 3">
    <name type="scientific">Dendrothele bispora (strain CBS 962.96)</name>
    <dbReference type="NCBI Taxonomy" id="1314807"/>
    <lineage>
        <taxon>Eukaryota</taxon>
        <taxon>Fungi</taxon>
        <taxon>Dikarya</taxon>
        <taxon>Basidiomycota</taxon>
        <taxon>Agaricomycotina</taxon>
        <taxon>Agaricomycetes</taxon>
        <taxon>Agaricomycetidae</taxon>
        <taxon>Agaricales</taxon>
        <taxon>Agaricales incertae sedis</taxon>
        <taxon>Dendrothele</taxon>
    </lineage>
</organism>
<dbReference type="Proteomes" id="UP000297245">
    <property type="component" value="Unassembled WGS sequence"/>
</dbReference>
<feature type="region of interest" description="Disordered" evidence="1">
    <location>
        <begin position="1"/>
        <end position="22"/>
    </location>
</feature>
<reference evidence="2 3" key="1">
    <citation type="journal article" date="2019" name="Nat. Ecol. Evol.">
        <title>Megaphylogeny resolves global patterns of mushroom evolution.</title>
        <authorList>
            <person name="Varga T."/>
            <person name="Krizsan K."/>
            <person name="Foldi C."/>
            <person name="Dima B."/>
            <person name="Sanchez-Garcia M."/>
            <person name="Sanchez-Ramirez S."/>
            <person name="Szollosi G.J."/>
            <person name="Szarkandi J.G."/>
            <person name="Papp V."/>
            <person name="Albert L."/>
            <person name="Andreopoulos W."/>
            <person name="Angelini C."/>
            <person name="Antonin V."/>
            <person name="Barry K.W."/>
            <person name="Bougher N.L."/>
            <person name="Buchanan P."/>
            <person name="Buyck B."/>
            <person name="Bense V."/>
            <person name="Catcheside P."/>
            <person name="Chovatia M."/>
            <person name="Cooper J."/>
            <person name="Damon W."/>
            <person name="Desjardin D."/>
            <person name="Finy P."/>
            <person name="Geml J."/>
            <person name="Haridas S."/>
            <person name="Hughes K."/>
            <person name="Justo A."/>
            <person name="Karasinski D."/>
            <person name="Kautmanova I."/>
            <person name="Kiss B."/>
            <person name="Kocsube S."/>
            <person name="Kotiranta H."/>
            <person name="LaButti K.M."/>
            <person name="Lechner B.E."/>
            <person name="Liimatainen K."/>
            <person name="Lipzen A."/>
            <person name="Lukacs Z."/>
            <person name="Mihaltcheva S."/>
            <person name="Morgado L.N."/>
            <person name="Niskanen T."/>
            <person name="Noordeloos M.E."/>
            <person name="Ohm R.A."/>
            <person name="Ortiz-Santana B."/>
            <person name="Ovrebo C."/>
            <person name="Racz N."/>
            <person name="Riley R."/>
            <person name="Savchenko A."/>
            <person name="Shiryaev A."/>
            <person name="Soop K."/>
            <person name="Spirin V."/>
            <person name="Szebenyi C."/>
            <person name="Tomsovsky M."/>
            <person name="Tulloss R.E."/>
            <person name="Uehling J."/>
            <person name="Grigoriev I.V."/>
            <person name="Vagvolgyi C."/>
            <person name="Papp T."/>
            <person name="Martin F.M."/>
            <person name="Miettinen O."/>
            <person name="Hibbett D.S."/>
            <person name="Nagy L.G."/>
        </authorList>
    </citation>
    <scope>NUCLEOTIDE SEQUENCE [LARGE SCALE GENOMIC DNA]</scope>
    <source>
        <strain evidence="2 3">CBS 962.96</strain>
    </source>
</reference>